<dbReference type="KEGG" id="pdp:PDIP_56410"/>
<dbReference type="AlphaFoldDB" id="K9FSI6"/>
<evidence type="ECO:0000313" key="1">
    <source>
        <dbReference type="EMBL" id="EKV11392.1"/>
    </source>
</evidence>
<dbReference type="EMBL" id="AKCU01000383">
    <property type="protein sequence ID" value="EKV11392.1"/>
    <property type="molecule type" value="Genomic_DNA"/>
</dbReference>
<dbReference type="Proteomes" id="UP000009886">
    <property type="component" value="Unassembled WGS sequence"/>
</dbReference>
<dbReference type="OrthoDB" id="5417628at2759"/>
<gene>
    <name evidence="1" type="ORF">PDIP_56410</name>
</gene>
<dbReference type="VEuPathDB" id="FungiDB:PDIP_56410"/>
<protein>
    <submittedName>
        <fullName evidence="1">Uncharacterized protein</fullName>
    </submittedName>
</protein>
<dbReference type="HOGENOM" id="CLU_2121867_0_0_1"/>
<organism evidence="1 2">
    <name type="scientific">Penicillium digitatum (strain Pd1 / CECT 20795)</name>
    <name type="common">Green mold</name>
    <dbReference type="NCBI Taxonomy" id="1170230"/>
    <lineage>
        <taxon>Eukaryota</taxon>
        <taxon>Fungi</taxon>
        <taxon>Dikarya</taxon>
        <taxon>Ascomycota</taxon>
        <taxon>Pezizomycotina</taxon>
        <taxon>Eurotiomycetes</taxon>
        <taxon>Eurotiomycetidae</taxon>
        <taxon>Eurotiales</taxon>
        <taxon>Aspergillaceae</taxon>
        <taxon>Penicillium</taxon>
    </lineage>
</organism>
<evidence type="ECO:0000313" key="2">
    <source>
        <dbReference type="Proteomes" id="UP000009886"/>
    </source>
</evidence>
<name>K9FSI6_PEND1</name>
<sequence>MRYRNWDVLLFPEGSKVPIQEFKTQCFVTKDKDSPCLHSAIFLGHHAHHPEPGLFNQLPVLTTFIPSMPKDSPFQVSVHSWEKPRPSVQIESNMEPEDVLLFEVRIFIDGIFAA</sequence>
<proteinExistence type="predicted"/>
<comment type="caution">
    <text evidence="1">The sequence shown here is derived from an EMBL/GenBank/DDBJ whole genome shotgun (WGS) entry which is preliminary data.</text>
</comment>
<accession>K9FSI6</accession>
<reference evidence="2" key="1">
    <citation type="journal article" date="2012" name="BMC Genomics">
        <title>Genome sequence of the necrotrophic fungus Penicillium digitatum, the main postharvest pathogen of citrus.</title>
        <authorList>
            <person name="Marcet-Houben M."/>
            <person name="Ballester A.-R."/>
            <person name="de la Fuente B."/>
            <person name="Harries E."/>
            <person name="Marcos J.F."/>
            <person name="Gonzalez-Candelas L."/>
            <person name="Gabaldon T."/>
        </authorList>
    </citation>
    <scope>NUCLEOTIDE SEQUENCE [LARGE SCALE GENOMIC DNA]</scope>
    <source>
        <strain evidence="2">Pd1 / CECT 20795</strain>
    </source>
</reference>